<sequence>MTVLSRLGTAMPSVVLLCILSGCGDSGVQEVRTWMDEVRKQTKVSIPMLSPPKKFTPFTYAGKSAIDPYNPAKLAVAFAKLQANSSGMKPDLERRREPLEAYPLDTLKMVGTLQKTGASFALILADKTLFQVKKGSYIGQNFGMVSGITESAVELREIVQDASGEWVERKGKLELQETKK</sequence>
<dbReference type="Proteomes" id="UP001501353">
    <property type="component" value="Unassembled WGS sequence"/>
</dbReference>
<dbReference type="RefSeq" id="WP_344765185.1">
    <property type="nucleotide sequence ID" value="NZ_BAAAZE010000014.1"/>
</dbReference>
<organism evidence="1 2">
    <name type="scientific">Actimicrobium antarcticum</name>
    <dbReference type="NCBI Taxonomy" id="1051899"/>
    <lineage>
        <taxon>Bacteria</taxon>
        <taxon>Pseudomonadati</taxon>
        <taxon>Pseudomonadota</taxon>
        <taxon>Betaproteobacteria</taxon>
        <taxon>Burkholderiales</taxon>
        <taxon>Oxalobacteraceae</taxon>
        <taxon>Actimicrobium</taxon>
    </lineage>
</organism>
<dbReference type="EMBL" id="BAAAZE010000014">
    <property type="protein sequence ID" value="GAA4032382.1"/>
    <property type="molecule type" value="Genomic_DNA"/>
</dbReference>
<dbReference type="Pfam" id="PF04351">
    <property type="entry name" value="PilP"/>
    <property type="match status" value="1"/>
</dbReference>
<keyword evidence="2" id="KW-1185">Reference proteome</keyword>
<reference evidence="2" key="1">
    <citation type="journal article" date="2019" name="Int. J. Syst. Evol. Microbiol.">
        <title>The Global Catalogue of Microorganisms (GCM) 10K type strain sequencing project: providing services to taxonomists for standard genome sequencing and annotation.</title>
        <authorList>
            <consortium name="The Broad Institute Genomics Platform"/>
            <consortium name="The Broad Institute Genome Sequencing Center for Infectious Disease"/>
            <person name="Wu L."/>
            <person name="Ma J."/>
        </authorList>
    </citation>
    <scope>NUCLEOTIDE SEQUENCE [LARGE SCALE GENOMIC DNA]</scope>
    <source>
        <strain evidence="2">JCM 16673</strain>
    </source>
</reference>
<dbReference type="PROSITE" id="PS51257">
    <property type="entry name" value="PROKAR_LIPOPROTEIN"/>
    <property type="match status" value="1"/>
</dbReference>
<comment type="caution">
    <text evidence="1">The sequence shown here is derived from an EMBL/GenBank/DDBJ whole genome shotgun (WGS) entry which is preliminary data.</text>
</comment>
<dbReference type="PIRSF" id="PIRSF016481">
    <property type="entry name" value="Pilus_assembly_PilP"/>
    <property type="match status" value="1"/>
</dbReference>
<dbReference type="Gene3D" id="2.30.30.830">
    <property type="match status" value="1"/>
</dbReference>
<proteinExistence type="predicted"/>
<evidence type="ECO:0000313" key="1">
    <source>
        <dbReference type="EMBL" id="GAA4032382.1"/>
    </source>
</evidence>
<evidence type="ECO:0000313" key="2">
    <source>
        <dbReference type="Proteomes" id="UP001501353"/>
    </source>
</evidence>
<dbReference type="InterPro" id="IPR007446">
    <property type="entry name" value="PilP"/>
</dbReference>
<protein>
    <submittedName>
        <fullName evidence="1">Pilus assembly protein PilP</fullName>
    </submittedName>
</protein>
<name>A0ABP7TWM8_9BURK</name>
<accession>A0ABP7TWM8</accession>
<gene>
    <name evidence="1" type="ORF">GCM10022212_34080</name>
</gene>